<dbReference type="InterPro" id="IPR029752">
    <property type="entry name" value="D-isomer_DH_CS1"/>
</dbReference>
<evidence type="ECO:0000256" key="4">
    <source>
        <dbReference type="RuleBase" id="RU003719"/>
    </source>
</evidence>
<comment type="similarity">
    <text evidence="1 4">Belongs to the D-isomer specific 2-hydroxyacid dehydrogenase family.</text>
</comment>
<dbReference type="SUPFAM" id="SSF51735">
    <property type="entry name" value="NAD(P)-binding Rossmann-fold domains"/>
    <property type="match status" value="1"/>
</dbReference>
<evidence type="ECO:0000313" key="8">
    <source>
        <dbReference type="Proteomes" id="UP000031967"/>
    </source>
</evidence>
<dbReference type="InterPro" id="IPR006140">
    <property type="entry name" value="D-isomer_DH_NAD-bd"/>
</dbReference>
<evidence type="ECO:0000259" key="5">
    <source>
        <dbReference type="Pfam" id="PF00389"/>
    </source>
</evidence>
<reference evidence="7 8" key="1">
    <citation type="submission" date="2014-12" db="EMBL/GenBank/DDBJ databases">
        <title>Draft genome sequence of Paenibacillus kamchatkensis strain B-2647.</title>
        <authorList>
            <person name="Karlyshev A.V."/>
            <person name="Kudryashova E.B."/>
        </authorList>
    </citation>
    <scope>NUCLEOTIDE SEQUENCE [LARGE SCALE GENOMIC DNA]</scope>
    <source>
        <strain evidence="7 8">VKM B-2647</strain>
    </source>
</reference>
<evidence type="ECO:0000256" key="2">
    <source>
        <dbReference type="ARBA" id="ARBA00023002"/>
    </source>
</evidence>
<dbReference type="Pfam" id="PF00389">
    <property type="entry name" value="2-Hacid_dh"/>
    <property type="match status" value="1"/>
</dbReference>
<gene>
    <name evidence="7" type="ORF">SD70_11320</name>
</gene>
<keyword evidence="3" id="KW-0520">NAD</keyword>
<protein>
    <submittedName>
        <fullName evidence="7">Glyoxylate reductase</fullName>
    </submittedName>
</protein>
<dbReference type="InterPro" id="IPR050223">
    <property type="entry name" value="D-isomer_2-hydroxyacid_DH"/>
</dbReference>
<evidence type="ECO:0000313" key="7">
    <source>
        <dbReference type="EMBL" id="KIL40840.1"/>
    </source>
</evidence>
<proteinExistence type="inferred from homology"/>
<evidence type="ECO:0000256" key="1">
    <source>
        <dbReference type="ARBA" id="ARBA00005854"/>
    </source>
</evidence>
<dbReference type="PROSITE" id="PS00065">
    <property type="entry name" value="D_2_HYDROXYACID_DH_1"/>
    <property type="match status" value="1"/>
</dbReference>
<evidence type="ECO:0000256" key="3">
    <source>
        <dbReference type="ARBA" id="ARBA00023027"/>
    </source>
</evidence>
<dbReference type="PROSITE" id="PS00671">
    <property type="entry name" value="D_2_HYDROXYACID_DH_3"/>
    <property type="match status" value="1"/>
</dbReference>
<accession>A0ABR5AJX9</accession>
<name>A0ABR5AJX9_9BACL</name>
<organism evidence="7 8">
    <name type="scientific">Gordoniibacillus kamchatkensis</name>
    <dbReference type="NCBI Taxonomy" id="1590651"/>
    <lineage>
        <taxon>Bacteria</taxon>
        <taxon>Bacillati</taxon>
        <taxon>Bacillota</taxon>
        <taxon>Bacilli</taxon>
        <taxon>Bacillales</taxon>
        <taxon>Paenibacillaceae</taxon>
        <taxon>Gordoniibacillus</taxon>
    </lineage>
</organism>
<feature type="domain" description="D-isomer specific 2-hydroxyacid dehydrogenase NAD-binding" evidence="6">
    <location>
        <begin position="110"/>
        <end position="288"/>
    </location>
</feature>
<dbReference type="Proteomes" id="UP000031967">
    <property type="component" value="Unassembled WGS sequence"/>
</dbReference>
<dbReference type="PANTHER" id="PTHR10996:SF178">
    <property type="entry name" value="2-HYDROXYACID DEHYDROGENASE YGL185C-RELATED"/>
    <property type="match status" value="1"/>
</dbReference>
<dbReference type="SUPFAM" id="SSF52283">
    <property type="entry name" value="Formate/glycerate dehydrogenase catalytic domain-like"/>
    <property type="match status" value="1"/>
</dbReference>
<dbReference type="EMBL" id="JXAK01000016">
    <property type="protein sequence ID" value="KIL40840.1"/>
    <property type="molecule type" value="Genomic_DNA"/>
</dbReference>
<dbReference type="Gene3D" id="3.40.50.720">
    <property type="entry name" value="NAD(P)-binding Rossmann-like Domain"/>
    <property type="match status" value="2"/>
</dbReference>
<dbReference type="InterPro" id="IPR006139">
    <property type="entry name" value="D-isomer_2_OHA_DH_cat_dom"/>
</dbReference>
<dbReference type="InterPro" id="IPR036291">
    <property type="entry name" value="NAD(P)-bd_dom_sf"/>
</dbReference>
<feature type="domain" description="D-isomer specific 2-hydroxyacid dehydrogenase catalytic" evidence="5">
    <location>
        <begin position="5"/>
        <end position="320"/>
    </location>
</feature>
<evidence type="ECO:0000259" key="6">
    <source>
        <dbReference type="Pfam" id="PF02826"/>
    </source>
</evidence>
<sequence>MRMKIVITRQLPQEAMALLRAHADTVEWPHAEQPASRSFLEEHIGDADGVVCLLTERIDAALLARAPRLKAVGTMSVGYNHIDVKAATERGVLVTNTPDVLTETTADLAFALLMATARRLVEASDYLRRGQWTTWSPLQLTGMDVFGATLGIIGMGRIGEAVARRAQGFGMNVLYHNRSRKPEAEERLGLTYAELPRLLSESDFVVVLTPYTPQTAGLIRKEQLQLMKPTAVLINIARGGIVDEADLYDALRSGSLWAAGLDVFETEPVPASHPLLTLPNVVTLPHIGSASVRTRTQMALLAAEGVLQALAGQRPRHVVNPEAYAR</sequence>
<comment type="caution">
    <text evidence="7">The sequence shown here is derived from an EMBL/GenBank/DDBJ whole genome shotgun (WGS) entry which is preliminary data.</text>
</comment>
<keyword evidence="8" id="KW-1185">Reference proteome</keyword>
<dbReference type="CDD" id="cd05301">
    <property type="entry name" value="GDH"/>
    <property type="match status" value="1"/>
</dbReference>
<keyword evidence="2 4" id="KW-0560">Oxidoreductase</keyword>
<dbReference type="InterPro" id="IPR029753">
    <property type="entry name" value="D-isomer_DH_CS"/>
</dbReference>
<dbReference type="Pfam" id="PF02826">
    <property type="entry name" value="2-Hacid_dh_C"/>
    <property type="match status" value="1"/>
</dbReference>
<dbReference type="PANTHER" id="PTHR10996">
    <property type="entry name" value="2-HYDROXYACID DEHYDROGENASE-RELATED"/>
    <property type="match status" value="1"/>
</dbReference>